<dbReference type="PROSITE" id="PS50893">
    <property type="entry name" value="ABC_TRANSPORTER_2"/>
    <property type="match status" value="1"/>
</dbReference>
<keyword evidence="4 6" id="KW-0067">ATP-binding</keyword>
<gene>
    <name evidence="6" type="ORF">ACFY35_07350</name>
</gene>
<dbReference type="EMBL" id="JBIAZU010000001">
    <property type="protein sequence ID" value="MFF5289236.1"/>
    <property type="molecule type" value="Genomic_DNA"/>
</dbReference>
<protein>
    <submittedName>
        <fullName evidence="6">Metal ABC transporter ATP-binding protein</fullName>
    </submittedName>
</protein>
<keyword evidence="2" id="KW-0813">Transport</keyword>
<evidence type="ECO:0000256" key="4">
    <source>
        <dbReference type="ARBA" id="ARBA00022840"/>
    </source>
</evidence>
<keyword evidence="3" id="KW-0547">Nucleotide-binding</keyword>
<dbReference type="PROSITE" id="PS00211">
    <property type="entry name" value="ABC_TRANSPORTER_1"/>
    <property type="match status" value="1"/>
</dbReference>
<dbReference type="GO" id="GO:0005524">
    <property type="term" value="F:ATP binding"/>
    <property type="evidence" value="ECO:0007669"/>
    <property type="project" value="UniProtKB-KW"/>
</dbReference>
<dbReference type="CDD" id="cd03235">
    <property type="entry name" value="ABC_Metallic_Cations"/>
    <property type="match status" value="1"/>
</dbReference>
<dbReference type="Pfam" id="PF00005">
    <property type="entry name" value="ABC_tran"/>
    <property type="match status" value="1"/>
</dbReference>
<dbReference type="PANTHER" id="PTHR42734:SF17">
    <property type="entry name" value="METAL TRANSPORT SYSTEM ATP-BINDING PROTEIN TM_0124-RELATED"/>
    <property type="match status" value="1"/>
</dbReference>
<dbReference type="SMART" id="SM00382">
    <property type="entry name" value="AAA"/>
    <property type="match status" value="1"/>
</dbReference>
<feature type="domain" description="ABC transporter" evidence="5">
    <location>
        <begin position="6"/>
        <end position="239"/>
    </location>
</feature>
<dbReference type="InterPro" id="IPR027417">
    <property type="entry name" value="P-loop_NTPase"/>
</dbReference>
<comment type="caution">
    <text evidence="6">The sequence shown here is derived from an EMBL/GenBank/DDBJ whole genome shotgun (WGS) entry which is preliminary data.</text>
</comment>
<dbReference type="PANTHER" id="PTHR42734">
    <property type="entry name" value="METAL TRANSPORT SYSTEM ATP-BINDING PROTEIN TM_0124-RELATED"/>
    <property type="match status" value="1"/>
</dbReference>
<accession>A0ABW6W8G9</accession>
<proteinExistence type="inferred from homology"/>
<dbReference type="SUPFAM" id="SSF52540">
    <property type="entry name" value="P-loop containing nucleoside triphosphate hydrolases"/>
    <property type="match status" value="1"/>
</dbReference>
<name>A0ABW6W8G9_9ACTN</name>
<dbReference type="InterPro" id="IPR003593">
    <property type="entry name" value="AAA+_ATPase"/>
</dbReference>
<comment type="similarity">
    <text evidence="1">Belongs to the ABC transporter superfamily.</text>
</comment>
<dbReference type="Proteomes" id="UP001602245">
    <property type="component" value="Unassembled WGS sequence"/>
</dbReference>
<dbReference type="InterPro" id="IPR050153">
    <property type="entry name" value="Metal_Ion_Import_ABC"/>
</dbReference>
<reference evidence="6 7" key="1">
    <citation type="submission" date="2024-10" db="EMBL/GenBank/DDBJ databases">
        <title>The Natural Products Discovery Center: Release of the First 8490 Sequenced Strains for Exploring Actinobacteria Biosynthetic Diversity.</title>
        <authorList>
            <person name="Kalkreuter E."/>
            <person name="Kautsar S.A."/>
            <person name="Yang D."/>
            <person name="Bader C.D."/>
            <person name="Teijaro C.N."/>
            <person name="Fluegel L."/>
            <person name="Davis C.M."/>
            <person name="Simpson J.R."/>
            <person name="Lauterbach L."/>
            <person name="Steele A.D."/>
            <person name="Gui C."/>
            <person name="Meng S."/>
            <person name="Li G."/>
            <person name="Viehrig K."/>
            <person name="Ye F."/>
            <person name="Su P."/>
            <person name="Kiefer A.F."/>
            <person name="Nichols A."/>
            <person name="Cepeda A.J."/>
            <person name="Yan W."/>
            <person name="Fan B."/>
            <person name="Jiang Y."/>
            <person name="Adhikari A."/>
            <person name="Zheng C.-J."/>
            <person name="Schuster L."/>
            <person name="Cowan T.M."/>
            <person name="Smanski M.J."/>
            <person name="Chevrette M.G."/>
            <person name="De Carvalho L.P.S."/>
            <person name="Shen B."/>
        </authorList>
    </citation>
    <scope>NUCLEOTIDE SEQUENCE [LARGE SCALE GENOMIC DNA]</scope>
    <source>
        <strain evidence="6 7">NPDC000087</strain>
    </source>
</reference>
<evidence type="ECO:0000256" key="1">
    <source>
        <dbReference type="ARBA" id="ARBA00005417"/>
    </source>
</evidence>
<sequence length="271" mass="29123">MSSPTLKIHDASLSFGARRLWSHLNLLVEPGEFVAVLGANGSGKTSLLRVILGEQRLTSGTVAIAGRPARRGSGEIGYVPQQRRVDPLTPLRARDLVGLGLDGHRWGIGWPNPGRRRRIDALLDRVGAAGYADRPVGLLSGGEQQRVRIAQALVAGPRLLLCDEPLLSLDPQSQSATTALVDQSRRTGDTAVLFVTHEINPVLPYADRVLYLAGGQFRAGTVDEVLNSSTLSEMYRTPVEVIRSHGRILVAGLPEMSGHEGHETNYALGAP</sequence>
<dbReference type="Gene3D" id="3.40.50.300">
    <property type="entry name" value="P-loop containing nucleotide triphosphate hydrolases"/>
    <property type="match status" value="1"/>
</dbReference>
<dbReference type="RefSeq" id="WP_020509579.1">
    <property type="nucleotide sequence ID" value="NZ_JBIAZU010000001.1"/>
</dbReference>
<dbReference type="InterPro" id="IPR017871">
    <property type="entry name" value="ABC_transporter-like_CS"/>
</dbReference>
<evidence type="ECO:0000313" key="7">
    <source>
        <dbReference type="Proteomes" id="UP001602245"/>
    </source>
</evidence>
<evidence type="ECO:0000313" key="6">
    <source>
        <dbReference type="EMBL" id="MFF5289236.1"/>
    </source>
</evidence>
<evidence type="ECO:0000256" key="2">
    <source>
        <dbReference type="ARBA" id="ARBA00022448"/>
    </source>
</evidence>
<organism evidence="6 7">
    <name type="scientific">Paractinoplanes globisporus</name>
    <dbReference type="NCBI Taxonomy" id="113565"/>
    <lineage>
        <taxon>Bacteria</taxon>
        <taxon>Bacillati</taxon>
        <taxon>Actinomycetota</taxon>
        <taxon>Actinomycetes</taxon>
        <taxon>Micromonosporales</taxon>
        <taxon>Micromonosporaceae</taxon>
        <taxon>Paractinoplanes</taxon>
    </lineage>
</organism>
<evidence type="ECO:0000259" key="5">
    <source>
        <dbReference type="PROSITE" id="PS50893"/>
    </source>
</evidence>
<dbReference type="InterPro" id="IPR003439">
    <property type="entry name" value="ABC_transporter-like_ATP-bd"/>
</dbReference>
<evidence type="ECO:0000256" key="3">
    <source>
        <dbReference type="ARBA" id="ARBA00022741"/>
    </source>
</evidence>
<keyword evidence="7" id="KW-1185">Reference proteome</keyword>